<proteinExistence type="inferred from homology"/>
<dbReference type="EMBL" id="CP072748">
    <property type="protein sequence ID" value="QTX11557.1"/>
    <property type="molecule type" value="Genomic_DNA"/>
</dbReference>
<comment type="similarity">
    <text evidence="1">Belongs to the HipA Ser/Thr kinase family.</text>
</comment>
<evidence type="ECO:0000256" key="1">
    <source>
        <dbReference type="ARBA" id="ARBA00010164"/>
    </source>
</evidence>
<dbReference type="PANTHER" id="PTHR37419">
    <property type="entry name" value="SERINE/THREONINE-PROTEIN KINASE TOXIN HIPA"/>
    <property type="match status" value="1"/>
</dbReference>
<evidence type="ECO:0000259" key="4">
    <source>
        <dbReference type="Pfam" id="PF07804"/>
    </source>
</evidence>
<keyword evidence="3" id="KW-0418">Kinase</keyword>
<dbReference type="InterPro" id="IPR052028">
    <property type="entry name" value="HipA_Ser/Thr_kinase"/>
</dbReference>
<feature type="domain" description="HipA-like C-terminal" evidence="4">
    <location>
        <begin position="9"/>
        <end position="96"/>
    </location>
</feature>
<evidence type="ECO:0000256" key="2">
    <source>
        <dbReference type="ARBA" id="ARBA00022679"/>
    </source>
</evidence>
<dbReference type="RefSeq" id="WP_207250731.1">
    <property type="nucleotide sequence ID" value="NZ_JAFMPM010000006.1"/>
</dbReference>
<keyword evidence="2" id="KW-0808">Transferase</keyword>
<reference evidence="5" key="1">
    <citation type="submission" date="2021-04" db="EMBL/GenBank/DDBJ databases">
        <title>Complete Genome and methylome analysis of Thiothrix fructosivorans ATCC 49748.</title>
        <authorList>
            <person name="Fomenkov A."/>
            <person name="Sun L."/>
            <person name="Vincze T."/>
            <person name="Grabovich M.Y."/>
            <person name="Roberts R.J."/>
        </authorList>
    </citation>
    <scope>NUCLEOTIDE SEQUENCE</scope>
    <source>
        <strain evidence="5">ATCC 49748</strain>
    </source>
</reference>
<evidence type="ECO:0000313" key="5">
    <source>
        <dbReference type="EMBL" id="QTX11557.1"/>
    </source>
</evidence>
<dbReference type="InterPro" id="IPR012893">
    <property type="entry name" value="HipA-like_C"/>
</dbReference>
<dbReference type="PANTHER" id="PTHR37419:SF8">
    <property type="entry name" value="TOXIN YJJJ"/>
    <property type="match status" value="1"/>
</dbReference>
<name>A0A8B0SPF1_9GAMM</name>
<protein>
    <submittedName>
        <fullName evidence="5">HipA domain-containing protein</fullName>
    </submittedName>
</protein>
<accession>A0A8B0SPF1</accession>
<sequence length="146" mass="16163">MQATRLAVADPMTEIVEYLKRDIANVVLGNKDNHGRNTAIQRRENGWVGLTPLFDFAPMVLHPDGIARSMRWEADDHGTPDWRSAIRQAAEAAQLPLAPLQQAVTAVAPMLVALPNVMRHLGIPPHTVERFAPVCRDAATQLENCR</sequence>
<dbReference type="AlphaFoldDB" id="A0A8B0SPF1"/>
<dbReference type="GO" id="GO:0005829">
    <property type="term" value="C:cytosol"/>
    <property type="evidence" value="ECO:0007669"/>
    <property type="project" value="TreeGrafter"/>
</dbReference>
<organism evidence="5">
    <name type="scientific">Thiothrix fructosivorans</name>
    <dbReference type="NCBI Taxonomy" id="111770"/>
    <lineage>
        <taxon>Bacteria</taxon>
        <taxon>Pseudomonadati</taxon>
        <taxon>Pseudomonadota</taxon>
        <taxon>Gammaproteobacteria</taxon>
        <taxon>Thiotrichales</taxon>
        <taxon>Thiotrichaceae</taxon>
        <taxon>Thiothrix</taxon>
    </lineage>
</organism>
<evidence type="ECO:0000256" key="3">
    <source>
        <dbReference type="ARBA" id="ARBA00022777"/>
    </source>
</evidence>
<dbReference type="GO" id="GO:0004674">
    <property type="term" value="F:protein serine/threonine kinase activity"/>
    <property type="evidence" value="ECO:0007669"/>
    <property type="project" value="TreeGrafter"/>
</dbReference>
<gene>
    <name evidence="5" type="ORF">J1836_004180</name>
</gene>
<dbReference type="Pfam" id="PF07804">
    <property type="entry name" value="HipA_C"/>
    <property type="match status" value="1"/>
</dbReference>